<dbReference type="OrthoDB" id="5783916at2759"/>
<feature type="transmembrane region" description="Helical" evidence="1">
    <location>
        <begin position="192"/>
        <end position="213"/>
    </location>
</feature>
<reference evidence="3" key="1">
    <citation type="submission" date="2011-07" db="EMBL/GenBank/DDBJ databases">
        <authorList>
            <consortium name="Caenorhabditis brenneri Sequencing and Analysis Consortium"/>
            <person name="Wilson R.K."/>
        </authorList>
    </citation>
    <scope>NUCLEOTIDE SEQUENCE [LARGE SCALE GENOMIC DNA]</scope>
    <source>
        <strain evidence="3">PB2801</strain>
    </source>
</reference>
<evidence type="ECO:0000256" key="1">
    <source>
        <dbReference type="SAM" id="Phobius"/>
    </source>
</evidence>
<dbReference type="EMBL" id="GL379909">
    <property type="protein sequence ID" value="EGT34082.1"/>
    <property type="molecule type" value="Genomic_DNA"/>
</dbReference>
<dbReference type="AlphaFoldDB" id="G0NMD8"/>
<feature type="transmembrane region" description="Helical" evidence="1">
    <location>
        <begin position="142"/>
        <end position="160"/>
    </location>
</feature>
<feature type="transmembrane region" description="Helical" evidence="1">
    <location>
        <begin position="23"/>
        <end position="41"/>
    </location>
</feature>
<feature type="transmembrane region" description="Helical" evidence="1">
    <location>
        <begin position="102"/>
        <end position="121"/>
    </location>
</feature>
<evidence type="ECO:0000313" key="3">
    <source>
        <dbReference type="Proteomes" id="UP000008068"/>
    </source>
</evidence>
<keyword evidence="1" id="KW-1133">Transmembrane helix</keyword>
<dbReference type="eggNOG" id="ENOG502THBG">
    <property type="taxonomic scope" value="Eukaryota"/>
</dbReference>
<keyword evidence="1" id="KW-0812">Transmembrane</keyword>
<sequence>MGSFDWIEIRNTCPEFILTDWDFVLAGFAFVGIFASFLLILKFRGTMKGTVFLSQLAGCDLGWCLLYMWNYFYTTIAVHYRSDFMALLRVFTLSETKIIKDFFEILFTLLIFHIIVEKFLWTCESRTRQKWIIYTVGPLKFFLAYITALYAVMASLVLNWNDLKYTDVPFCEIVIPHRVVQQPVLGFFQVTFIPWSQGIVTLLTFFIAMLTLCRLPGVRQDDPPLQINSEGRTRRLSNGKIKSTILCILFVYFTFMVRGTCYYMFLNPSHLYKAPMITRNLRSWSYDFMLVVFACSRMFIYYVFCRNEMVVEYPPNGLRY</sequence>
<feature type="transmembrane region" description="Helical" evidence="1">
    <location>
        <begin position="61"/>
        <end position="82"/>
    </location>
</feature>
<keyword evidence="1" id="KW-0472">Membrane</keyword>
<feature type="transmembrane region" description="Helical" evidence="1">
    <location>
        <begin position="244"/>
        <end position="265"/>
    </location>
</feature>
<accession>G0NMD8</accession>
<evidence type="ECO:0000313" key="2">
    <source>
        <dbReference type="EMBL" id="EGT34082.1"/>
    </source>
</evidence>
<protein>
    <submittedName>
        <fullName evidence="2">Uncharacterized protein</fullName>
    </submittedName>
</protein>
<dbReference type="OMA" id="CRNQMVV"/>
<dbReference type="Proteomes" id="UP000008068">
    <property type="component" value="Unassembled WGS sequence"/>
</dbReference>
<organism evidence="3">
    <name type="scientific">Caenorhabditis brenneri</name>
    <name type="common">Nematode worm</name>
    <dbReference type="NCBI Taxonomy" id="135651"/>
    <lineage>
        <taxon>Eukaryota</taxon>
        <taxon>Metazoa</taxon>
        <taxon>Ecdysozoa</taxon>
        <taxon>Nematoda</taxon>
        <taxon>Chromadorea</taxon>
        <taxon>Rhabditida</taxon>
        <taxon>Rhabditina</taxon>
        <taxon>Rhabditomorpha</taxon>
        <taxon>Rhabditoidea</taxon>
        <taxon>Rhabditidae</taxon>
        <taxon>Peloderinae</taxon>
        <taxon>Caenorhabditis</taxon>
    </lineage>
</organism>
<feature type="transmembrane region" description="Helical" evidence="1">
    <location>
        <begin position="285"/>
        <end position="304"/>
    </location>
</feature>
<dbReference type="FunCoup" id="G0NMD8">
    <property type="interactions" value="1061"/>
</dbReference>
<gene>
    <name evidence="2" type="ORF">CAEBREN_17552</name>
</gene>
<dbReference type="InParanoid" id="G0NMD8"/>
<dbReference type="HOGENOM" id="CLU_071134_0_0_1"/>
<name>G0NMD8_CAEBE</name>
<proteinExistence type="predicted"/>
<keyword evidence="3" id="KW-1185">Reference proteome</keyword>